<feature type="compositionally biased region" description="Polar residues" evidence="1">
    <location>
        <begin position="1086"/>
        <end position="1101"/>
    </location>
</feature>
<name>A0A319DJV9_9EURO</name>
<organism evidence="2 3">
    <name type="scientific">Aspergillus ellipticus CBS 707.79</name>
    <dbReference type="NCBI Taxonomy" id="1448320"/>
    <lineage>
        <taxon>Eukaryota</taxon>
        <taxon>Fungi</taxon>
        <taxon>Dikarya</taxon>
        <taxon>Ascomycota</taxon>
        <taxon>Pezizomycotina</taxon>
        <taxon>Eurotiomycetes</taxon>
        <taxon>Eurotiomycetidae</taxon>
        <taxon>Eurotiales</taxon>
        <taxon>Aspergillaceae</taxon>
        <taxon>Aspergillus</taxon>
        <taxon>Aspergillus subgen. Circumdati</taxon>
    </lineage>
</organism>
<feature type="compositionally biased region" description="Basic and acidic residues" evidence="1">
    <location>
        <begin position="813"/>
        <end position="824"/>
    </location>
</feature>
<protein>
    <submittedName>
        <fullName evidence="2">Uncharacterized protein</fullName>
    </submittedName>
</protein>
<feature type="region of interest" description="Disordered" evidence="1">
    <location>
        <begin position="631"/>
        <end position="671"/>
    </location>
</feature>
<dbReference type="OrthoDB" id="10265971at2759"/>
<sequence>MASNQRLMLASMWAFEDVGVQEVTGEIKKYNPKLDLACEYNKPTDVLEINGNIDGCIPRIAKVVSAFIENQKDKDLLDMPRVSQLENSAPIRSEAGPGISGSDDDDQGLLTLDEDLITHSPTKLSKVWLSPNKDAGCLSINCFQEFITPLATLTGTEMVLVQESGIQVTGNNPTDVEDALAKLSRIEKTLVFAEKPNFSNVNIAPEADDIRFRIQNYGSLNRFALNRILSDPSVIESSDLGQMFVTVLLSFDKEARVFREPANLLSPPHVTEEPGSSRIWNDFKFQEFGKGDQYLEVEAASKSVTVNRPRISTNTLMSHPYLTMEKVNQVNQWVVEGVGMENALSEAKAEAETEAEAGPCDTSRPSPTLDNTNPVPATKRPPGIKARRVIPADETQPAPTSKTAEMESKQTESKQMKSQQTESKQVEPRGPDSKDEVPTPRKKWKMTYSAEGGSAGPTADVQQEQPITPEKKMLVPPGFDPTQYGLKNRSPQPIKNSWGNSQTQRTYSTRVPLFQRKVGKPKELIDVFGPVTPAGNNPHPALSLNQPALVPTGHRFNNVRPTEPQASAKLLTSSNQPTLVPLSPPSKNARPPEPQASANLLTQGPSKHSLDLAGLTFETLDIPLNLGSSTVVQKATSPSNEREVSPSDDRVTSPSNERATSSSSDGISEQAKRLSSLNMIYTESKTNVAVLKEEAHDAPPSSRQVHMNMAQDRVMELNRTHKIEKRSDDEIVTRDFHRTMAHRAPKSVGSKSKSKAEANAKRQATLEDAWGKVKKPLKKQPDDISKNQPGETSKKLPLPAPNRDTKTTSSIEGKQESQKLQTDKDMDEHIRNIYEALKPTLEAAEFFPGAMTLEIQIGLLLIPLLPKTYSGHSISLNEWVRVFRPRNGLDAPSTKFINRVTTSGADTDHFVDLRTSKAEGKRRMFEQEYSEYNISYEYHCRTNADKKPFIIVIDEQGNFSIRKPVSPLGGVNLHFPGQTWDATVVVNRIGECLPASNPEFQEAAQHMVGHLWVQPDKELLHIFTSIPGGNTVSIEKAFMKRWTRHKYIRPNDALLVDTQASGTGTSDTESSATEQSLSEGVRLKSDTPSNGSTCKDQGSPSDQSIFLQVKEVQDLFIGYSPTDAQAVRARATQLHDMIERERIWYEVSLVSPAIESLLKSNATLEVGERVEDWHSADLFGRDAILLPEDDPTSPGSKTSIGPVATAVGTGGVGDLLRLTKQVVEKADGVGFWNQGPAVDTFPVLESPVTSTVPDHALVSKGRDFNEIESIKEAGSATAMALNPAMPSEGMAGMEEPGFW</sequence>
<feature type="compositionally biased region" description="Polar residues" evidence="1">
    <location>
        <begin position="652"/>
        <end position="671"/>
    </location>
</feature>
<accession>A0A319DJV9</accession>
<reference evidence="2 3" key="1">
    <citation type="submission" date="2018-02" db="EMBL/GenBank/DDBJ databases">
        <title>The genomes of Aspergillus section Nigri reveals drivers in fungal speciation.</title>
        <authorList>
            <consortium name="DOE Joint Genome Institute"/>
            <person name="Vesth T.C."/>
            <person name="Nybo J."/>
            <person name="Theobald S."/>
            <person name="Brandl J."/>
            <person name="Frisvad J.C."/>
            <person name="Nielsen K.F."/>
            <person name="Lyhne E.K."/>
            <person name="Kogle M.E."/>
            <person name="Kuo A."/>
            <person name="Riley R."/>
            <person name="Clum A."/>
            <person name="Nolan M."/>
            <person name="Lipzen A."/>
            <person name="Salamov A."/>
            <person name="Henrissat B."/>
            <person name="Wiebenga A."/>
            <person name="De vries R.P."/>
            <person name="Grigoriev I.V."/>
            <person name="Mortensen U.H."/>
            <person name="Andersen M.R."/>
            <person name="Baker S.E."/>
        </authorList>
    </citation>
    <scope>NUCLEOTIDE SEQUENCE [LARGE SCALE GENOMIC DNA]</scope>
    <source>
        <strain evidence="2 3">CBS 707.79</strain>
    </source>
</reference>
<dbReference type="STRING" id="1448320.A0A319DJV9"/>
<feature type="compositionally biased region" description="Basic and acidic residues" evidence="1">
    <location>
        <begin position="424"/>
        <end position="439"/>
    </location>
</feature>
<feature type="region of interest" description="Disordered" evidence="1">
    <location>
        <begin position="1058"/>
        <end position="1101"/>
    </location>
</feature>
<dbReference type="EMBL" id="KZ825818">
    <property type="protein sequence ID" value="PYH97815.1"/>
    <property type="molecule type" value="Genomic_DNA"/>
</dbReference>
<feature type="region of interest" description="Disordered" evidence="1">
    <location>
        <begin position="570"/>
        <end position="605"/>
    </location>
</feature>
<feature type="region of interest" description="Disordered" evidence="1">
    <location>
        <begin position="742"/>
        <end position="824"/>
    </location>
</feature>
<evidence type="ECO:0000256" key="1">
    <source>
        <dbReference type="SAM" id="MobiDB-lite"/>
    </source>
</evidence>
<evidence type="ECO:0000313" key="2">
    <source>
        <dbReference type="EMBL" id="PYH97815.1"/>
    </source>
</evidence>
<feature type="compositionally biased region" description="Polar residues" evidence="1">
    <location>
        <begin position="363"/>
        <end position="375"/>
    </location>
</feature>
<dbReference type="VEuPathDB" id="FungiDB:BO71DRAFT_480860"/>
<gene>
    <name evidence="2" type="ORF">BO71DRAFT_480860</name>
</gene>
<proteinExistence type="predicted"/>
<keyword evidence="3" id="KW-1185">Reference proteome</keyword>
<feature type="compositionally biased region" description="Basic and acidic residues" evidence="1">
    <location>
        <begin position="404"/>
        <end position="415"/>
    </location>
</feature>
<dbReference type="Proteomes" id="UP000247810">
    <property type="component" value="Unassembled WGS sequence"/>
</dbReference>
<feature type="compositionally biased region" description="Basic and acidic residues" evidence="1">
    <location>
        <begin position="640"/>
        <end position="651"/>
    </location>
</feature>
<feature type="compositionally biased region" description="Polar residues" evidence="1">
    <location>
        <begin position="596"/>
        <end position="605"/>
    </location>
</feature>
<evidence type="ECO:0000313" key="3">
    <source>
        <dbReference type="Proteomes" id="UP000247810"/>
    </source>
</evidence>
<feature type="region of interest" description="Disordered" evidence="1">
    <location>
        <begin position="345"/>
        <end position="443"/>
    </location>
</feature>
<feature type="compositionally biased region" description="Polar residues" evidence="1">
    <location>
        <begin position="1058"/>
        <end position="1078"/>
    </location>
</feature>